<feature type="region of interest" description="Disordered" evidence="4">
    <location>
        <begin position="317"/>
        <end position="346"/>
    </location>
</feature>
<proteinExistence type="inferred from homology"/>
<organism evidence="8">
    <name type="scientific">Lygus hesperus</name>
    <name type="common">Western plant bug</name>
    <dbReference type="NCBI Taxonomy" id="30085"/>
    <lineage>
        <taxon>Eukaryota</taxon>
        <taxon>Metazoa</taxon>
        <taxon>Ecdysozoa</taxon>
        <taxon>Arthropoda</taxon>
        <taxon>Hexapoda</taxon>
        <taxon>Insecta</taxon>
        <taxon>Pterygota</taxon>
        <taxon>Neoptera</taxon>
        <taxon>Paraneoptera</taxon>
        <taxon>Hemiptera</taxon>
        <taxon>Heteroptera</taxon>
        <taxon>Panheteroptera</taxon>
        <taxon>Cimicomorpha</taxon>
        <taxon>Miridae</taxon>
        <taxon>Mirini</taxon>
        <taxon>Lygus</taxon>
    </lineage>
</organism>
<dbReference type="EMBL" id="GDHC01003874">
    <property type="protein sequence ID" value="JAQ14755.1"/>
    <property type="molecule type" value="Transcribed_RNA"/>
</dbReference>
<protein>
    <submittedName>
        <fullName evidence="8">Carboxylesterase 4A</fullName>
    </submittedName>
</protein>
<comment type="similarity">
    <text evidence="1">Belongs to the type-B carboxylesterase/lipase family.</text>
</comment>
<dbReference type="SUPFAM" id="SSF53474">
    <property type="entry name" value="alpha/beta-Hydrolases"/>
    <property type="match status" value="1"/>
</dbReference>
<keyword evidence="3" id="KW-0325">Glycoprotein</keyword>
<evidence type="ECO:0000313" key="8">
    <source>
        <dbReference type="EMBL" id="JAQ14755.1"/>
    </source>
</evidence>
<dbReference type="PANTHER" id="PTHR43903">
    <property type="entry name" value="NEUROLIGIN"/>
    <property type="match status" value="1"/>
</dbReference>
<dbReference type="InterPro" id="IPR019819">
    <property type="entry name" value="Carboxylesterase_B_CS"/>
</dbReference>
<evidence type="ECO:0000256" key="3">
    <source>
        <dbReference type="ARBA" id="ARBA00023180"/>
    </source>
</evidence>
<name>A0A146M646_LYGHE</name>
<dbReference type="InterPro" id="IPR051093">
    <property type="entry name" value="Neuroligin/BSAL"/>
</dbReference>
<dbReference type="EMBL" id="GDHC01017331">
    <property type="protein sequence ID" value="JAQ01298.1"/>
    <property type="molecule type" value="Transcribed_RNA"/>
</dbReference>
<sequence length="721" mass="77864">MKAVSAIICVSLIVSVNYVESLRRVKRIIGGTQAQAPPTYHGPEKSTTTTTPSPVARPTQKFVDKEERSAVVKGVEGEDGVNSFLGLRYAEAPVGRLRFQRPRRIKLRGEVDATRYGPPCPQWSPYPPRRIIGSEDCLFLNVYAPQTPGKYPVLLWVHGGNFQSGSGAQYYPRDVVKKGLVVVTLNYRLGSLGYLSNGRKHLPGNVGLFDIATAAKWVKSYVAYFGGDPERIVLGGQGSGASSATLLAVNDKSRRASKYSGILAMSGTPVSPFVLDENEVRTAEEVSAEDGCKVEDGKEFVRCMQKLPLEQILAGDGTVGDKRKNQNDFPKGLANLNGPGPREEGKDDGRFLPNFIPMSPLEAIKKGLFPKGVPLMTGVTSQETGRGIKGNFLKELTSKLLSPSFLQSGIFTKALEANTGLYVNKTVNPQLSALFLNGDYLKIFTQLIQGLLSDVEVVIKHTTDAFFNLPAFITSTLWAKKNKVFLYSFEHIAKKSPISQILPNIPLSSSQSSDSDKKGAEHGDDLAYLFDIRSLEGEPVNDTSLDEVDEKVKDHFTTAVCEFARSGKPKTQNLDDWQPFKSQSGDYLIFNEEPKMAKNFHKCEMGLWTGDGGLLSSPECSFLQATEIVKNTLGSAGSSLLSAVDSVEGRLGIPGLTNSLSGTSSTLKNLTNPNLNPGSIVPNNPLTKPLGGLLSGNPSNPPSTTKTTKKPGFLGVGGLLG</sequence>
<feature type="chain" id="PRO_5007527685" evidence="5">
    <location>
        <begin position="22"/>
        <end position="721"/>
    </location>
</feature>
<evidence type="ECO:0000313" key="7">
    <source>
        <dbReference type="EMBL" id="JAQ01298.1"/>
    </source>
</evidence>
<dbReference type="PROSITE" id="PS00941">
    <property type="entry name" value="CARBOXYLESTERASE_B_2"/>
    <property type="match status" value="1"/>
</dbReference>
<dbReference type="Pfam" id="PF00135">
    <property type="entry name" value="COesterase"/>
    <property type="match status" value="1"/>
</dbReference>
<gene>
    <name evidence="8" type="primary">Ces4a_0</name>
    <name evidence="7" type="synonym">Ces4a_1</name>
    <name evidence="8" type="ORF">g.87401</name>
    <name evidence="7" type="ORF">g.87403</name>
</gene>
<accession>A0A146M646</accession>
<dbReference type="ESTHER" id="lyghe-a0a0a9y730">
    <property type="family name" value="OtherNon-catalytic_C"/>
</dbReference>
<evidence type="ECO:0000256" key="1">
    <source>
        <dbReference type="ARBA" id="ARBA00005964"/>
    </source>
</evidence>
<evidence type="ECO:0000256" key="2">
    <source>
        <dbReference type="ARBA" id="ARBA00022729"/>
    </source>
</evidence>
<evidence type="ECO:0000256" key="4">
    <source>
        <dbReference type="SAM" id="MobiDB-lite"/>
    </source>
</evidence>
<feature type="domain" description="Carboxylesterase type B" evidence="6">
    <location>
        <begin position="75"/>
        <end position="608"/>
    </location>
</feature>
<feature type="compositionally biased region" description="Low complexity" evidence="4">
    <location>
        <begin position="688"/>
        <end position="711"/>
    </location>
</feature>
<dbReference type="AlphaFoldDB" id="A0A146M646"/>
<feature type="region of interest" description="Disordered" evidence="4">
    <location>
        <begin position="670"/>
        <end position="711"/>
    </location>
</feature>
<keyword evidence="2 5" id="KW-0732">Signal</keyword>
<feature type="region of interest" description="Disordered" evidence="4">
    <location>
        <begin position="33"/>
        <end position="57"/>
    </location>
</feature>
<dbReference type="InterPro" id="IPR029058">
    <property type="entry name" value="AB_hydrolase_fold"/>
</dbReference>
<reference evidence="8" key="1">
    <citation type="journal article" date="2016" name="Gigascience">
        <title>De novo construction of an expanded transcriptome assembly for the western tarnished plant bug, Lygus hesperus.</title>
        <authorList>
            <person name="Tassone E.E."/>
            <person name="Geib S.M."/>
            <person name="Hall B."/>
            <person name="Fabrick J.A."/>
            <person name="Brent C.S."/>
            <person name="Hull J.J."/>
        </authorList>
    </citation>
    <scope>NUCLEOTIDE SEQUENCE</scope>
</reference>
<dbReference type="InterPro" id="IPR002018">
    <property type="entry name" value="CarbesteraseB"/>
</dbReference>
<feature type="signal peptide" evidence="5">
    <location>
        <begin position="1"/>
        <end position="21"/>
    </location>
</feature>
<evidence type="ECO:0000256" key="5">
    <source>
        <dbReference type="SAM" id="SignalP"/>
    </source>
</evidence>
<evidence type="ECO:0000259" key="6">
    <source>
        <dbReference type="Pfam" id="PF00135"/>
    </source>
</evidence>
<dbReference type="Gene3D" id="3.40.50.1820">
    <property type="entry name" value="alpha/beta hydrolase"/>
    <property type="match status" value="1"/>
</dbReference>